<dbReference type="InParanoid" id="A0A6J0BQ14"/>
<evidence type="ECO:0000256" key="1">
    <source>
        <dbReference type="ARBA" id="ARBA00003195"/>
    </source>
</evidence>
<keyword evidence="6" id="KW-0679">Respiratory chain</keyword>
<evidence type="ECO:0000256" key="11">
    <source>
        <dbReference type="ARBA" id="ARBA00023157"/>
    </source>
</evidence>
<comment type="similarity">
    <text evidence="4">Belongs to the complex I NDUFS5 subunit family.</text>
</comment>
<dbReference type="GeneID" id="107221970"/>
<evidence type="ECO:0000256" key="8">
    <source>
        <dbReference type="ARBA" id="ARBA00022982"/>
    </source>
</evidence>
<evidence type="ECO:0000313" key="13">
    <source>
        <dbReference type="Proteomes" id="UP000829291"/>
    </source>
</evidence>
<dbReference type="OrthoDB" id="9992197at2759"/>
<feature type="disulfide bond" evidence="12">
    <location>
        <begin position="27"/>
        <end position="60"/>
    </location>
</feature>
<gene>
    <name evidence="14" type="primary">LOC107221970</name>
</gene>
<proteinExistence type="inferred from homology"/>
<keyword evidence="13" id="KW-1185">Reference proteome</keyword>
<dbReference type="RefSeq" id="XP_015516645.1">
    <property type="nucleotide sequence ID" value="XM_015661159.2"/>
</dbReference>
<evidence type="ECO:0000256" key="5">
    <source>
        <dbReference type="ARBA" id="ARBA00022448"/>
    </source>
</evidence>
<protein>
    <submittedName>
        <fullName evidence="14">Uncharacterized protein LOC107221970</fullName>
    </submittedName>
</protein>
<dbReference type="GO" id="GO:0005743">
    <property type="term" value="C:mitochondrial inner membrane"/>
    <property type="evidence" value="ECO:0007669"/>
    <property type="project" value="UniProtKB-SubCell"/>
</dbReference>
<comment type="subcellular location">
    <subcellularLocation>
        <location evidence="3">Mitochondrion inner membrane</location>
        <topology evidence="3">Peripheral membrane protein</topology>
    </subcellularLocation>
    <subcellularLocation>
        <location evidence="2">Mitochondrion intermembrane space</location>
    </subcellularLocation>
</comment>
<organism evidence="14">
    <name type="scientific">Neodiprion lecontei</name>
    <name type="common">Redheaded pine sawfly</name>
    <dbReference type="NCBI Taxonomy" id="441921"/>
    <lineage>
        <taxon>Eukaryota</taxon>
        <taxon>Metazoa</taxon>
        <taxon>Ecdysozoa</taxon>
        <taxon>Arthropoda</taxon>
        <taxon>Hexapoda</taxon>
        <taxon>Insecta</taxon>
        <taxon>Pterygota</taxon>
        <taxon>Neoptera</taxon>
        <taxon>Endopterygota</taxon>
        <taxon>Hymenoptera</taxon>
        <taxon>Tenthredinoidea</taxon>
        <taxon>Diprionidae</taxon>
        <taxon>Diprioninae</taxon>
        <taxon>Neodiprion</taxon>
    </lineage>
</organism>
<dbReference type="FunCoup" id="A0A6J0BQ14">
    <property type="interactions" value="299"/>
</dbReference>
<keyword evidence="9" id="KW-0496">Mitochondrion</keyword>
<dbReference type="InterPro" id="IPR019342">
    <property type="entry name" value="NADH_UbQ_OxRdtase_FeS-su5"/>
</dbReference>
<keyword evidence="5" id="KW-0813">Transport</keyword>
<dbReference type="Proteomes" id="UP000829291">
    <property type="component" value="Chromosome 1"/>
</dbReference>
<name>A0A6J0BQ14_NEOLC</name>
<evidence type="ECO:0000256" key="7">
    <source>
        <dbReference type="ARBA" id="ARBA00022792"/>
    </source>
</evidence>
<keyword evidence="8" id="KW-0249">Electron transport</keyword>
<evidence type="ECO:0000256" key="2">
    <source>
        <dbReference type="ARBA" id="ARBA00004569"/>
    </source>
</evidence>
<dbReference type="Pfam" id="PF10200">
    <property type="entry name" value="Ndufs5"/>
    <property type="match status" value="1"/>
</dbReference>
<reference evidence="14" key="1">
    <citation type="submission" date="2025-08" db="UniProtKB">
        <authorList>
            <consortium name="RefSeq"/>
        </authorList>
    </citation>
    <scope>IDENTIFICATION</scope>
    <source>
        <tissue evidence="14">Thorax and Abdomen</tissue>
    </source>
</reference>
<dbReference type="KEGG" id="nlo:107221970"/>
<evidence type="ECO:0000256" key="6">
    <source>
        <dbReference type="ARBA" id="ARBA00022660"/>
    </source>
</evidence>
<evidence type="ECO:0000256" key="10">
    <source>
        <dbReference type="ARBA" id="ARBA00023136"/>
    </source>
</evidence>
<evidence type="ECO:0000313" key="14">
    <source>
        <dbReference type="RefSeq" id="XP_015516645.1"/>
    </source>
</evidence>
<dbReference type="PANTHER" id="PTHR21268">
    <property type="entry name" value="NADH DEHYDROGENASE [UBIQUINONE] IRON-SULFUR PROTEIN 5"/>
    <property type="match status" value="1"/>
</dbReference>
<evidence type="ECO:0000256" key="3">
    <source>
        <dbReference type="ARBA" id="ARBA00004637"/>
    </source>
</evidence>
<evidence type="ECO:0000256" key="4">
    <source>
        <dbReference type="ARBA" id="ARBA00007372"/>
    </source>
</evidence>
<feature type="disulfide bond" evidence="12">
    <location>
        <begin position="37"/>
        <end position="50"/>
    </location>
</feature>
<dbReference type="AlphaFoldDB" id="A0A6J0BQ14"/>
<keyword evidence="11 12" id="KW-1015">Disulfide bond</keyword>
<keyword evidence="10" id="KW-0472">Membrane</keyword>
<keyword evidence="7" id="KW-0999">Mitochondrion inner membrane</keyword>
<dbReference type="PANTHER" id="PTHR21268:SF2">
    <property type="entry name" value="NADH DEHYDROGENASE [UBIQUINONE] IRON-SULFUR PROTEIN 5"/>
    <property type="match status" value="1"/>
</dbReference>
<evidence type="ECO:0000256" key="9">
    <source>
        <dbReference type="ARBA" id="ARBA00023128"/>
    </source>
</evidence>
<dbReference type="CTD" id="33179"/>
<dbReference type="GO" id="GO:0005758">
    <property type="term" value="C:mitochondrial intermembrane space"/>
    <property type="evidence" value="ECO:0007669"/>
    <property type="project" value="UniProtKB-SubCell"/>
</dbReference>
<sequence>MDFAPAFRTPVMDLTGCLINAQQSHRCKDYELHFYECMEAYGIPKGYKKCSDMFEDYHECLTLGKQKARVQAIAQEQARQYKEGIIPKPYADPPKRDSY</sequence>
<evidence type="ECO:0000256" key="12">
    <source>
        <dbReference type="PIRSR" id="PIRSR619342-50"/>
    </source>
</evidence>
<accession>A0A6J0BQ14</accession>
<comment type="function">
    <text evidence="1">Accessory subunit of the mitochondrial membrane respiratory chain NADH dehydrogenase (Complex I), that is believed not to be involved in catalysis. Complex I functions in the transfer of electrons from NADH to the respiratory chain. The immediate electron acceptor for the enzyme is believed to be ubiquinone.</text>
</comment>